<dbReference type="AlphaFoldDB" id="A0AAT9LDH7"/>
<protein>
    <submittedName>
        <fullName evidence="1">Uncharacterized protein</fullName>
    </submittedName>
</protein>
<dbReference type="EMBL" id="CP062796">
    <property type="protein sequence ID" value="QUL99341.1"/>
    <property type="molecule type" value="Genomic_DNA"/>
</dbReference>
<name>A0AAT9LDH7_9FIRM</name>
<sequence>MEDFHCIFKVIRDNCPFHWVKARTGGLDWTANEKEFERWVSETIRAGTFGGYGRL</sequence>
<accession>A0AAT9LDH7</accession>
<organism evidence="1">
    <name type="scientific">Candidatus Fermentithermobacillus carboniphilus</name>
    <dbReference type="NCBI Taxonomy" id="3085328"/>
    <lineage>
        <taxon>Bacteria</taxon>
        <taxon>Bacillati</taxon>
        <taxon>Bacillota</taxon>
        <taxon>Candidatus Fermentithermobacillia</taxon>
        <taxon>Candidatus Fermentithermobacillales</taxon>
        <taxon>Candidatus Fermentithermobacillaceae</taxon>
        <taxon>Candidatus Fermentithermobacillus</taxon>
    </lineage>
</organism>
<reference evidence="1" key="1">
    <citation type="submission" date="2020-10" db="EMBL/GenBank/DDBJ databases">
        <authorList>
            <person name="Kadnikov V."/>
            <person name="Beletsky A.V."/>
            <person name="Mardanov A.V."/>
            <person name="Karnachuk O.V."/>
            <person name="Ravin N.V."/>
        </authorList>
    </citation>
    <scope>NUCLEOTIDE SEQUENCE</scope>
    <source>
        <strain evidence="1">Bu02</strain>
    </source>
</reference>
<evidence type="ECO:0000313" key="1">
    <source>
        <dbReference type="EMBL" id="QUL99341.1"/>
    </source>
</evidence>
<dbReference type="KEGG" id="fcz:IMF26_04615"/>
<proteinExistence type="predicted"/>
<reference evidence="1" key="2">
    <citation type="journal article" date="2023" name="Biology">
        <title>Prokaryotic Life Associated with Coal-Fire Gas Vents Revealed by Metagenomics.</title>
        <authorList>
            <person name="Kadnikov V.V."/>
            <person name="Mardanov A.V."/>
            <person name="Beletsky A.V."/>
            <person name="Karnachuk O.V."/>
            <person name="Ravin N.V."/>
        </authorList>
    </citation>
    <scope>NUCLEOTIDE SEQUENCE</scope>
    <source>
        <strain evidence="1">Bu02</strain>
    </source>
</reference>
<gene>
    <name evidence="1" type="ORF">IMF26_04615</name>
</gene>